<sequence>MLMNTSPACSVVTDYTRDGWTAADRSRDWCSELESGKILLFDGVPFDLPSEDRDFLLSQKQAASRFHKNISYRPEKNILRGIANDSPDRERMQQVMGRYSREVVNFVMRFLAPYARDFKLDYASFRPLEEKSRDLVLHKRNDLLHVDAFPTRPTRGARILRVFTNINPIVDRVWTTGEPFHVMAPGLARPAGLPHFANPSLAQRFVFATQRAGHVIGLPFPNRSRYDRFMLHFHDWLKENSNFQQNSPKVRTDFSPGCSWLVYTDGVPHAVLSGQYVLEQTFIIPQRALVAPERSPLQVLETIANTSLAS</sequence>
<organism evidence="1 2">
    <name type="scientific">Koribacter versatilis (strain Ellin345)</name>
    <dbReference type="NCBI Taxonomy" id="204669"/>
    <lineage>
        <taxon>Bacteria</taxon>
        <taxon>Pseudomonadati</taxon>
        <taxon>Acidobacteriota</taxon>
        <taxon>Terriglobia</taxon>
        <taxon>Terriglobales</taxon>
        <taxon>Candidatus Korobacteraceae</taxon>
        <taxon>Candidatus Korobacter</taxon>
    </lineage>
</organism>
<keyword evidence="2" id="KW-1185">Reference proteome</keyword>
<evidence type="ECO:0000313" key="2">
    <source>
        <dbReference type="Proteomes" id="UP000002432"/>
    </source>
</evidence>
<gene>
    <name evidence="1" type="ordered locus">Acid345_2070</name>
</gene>
<dbReference type="STRING" id="204669.Acid345_2070"/>
<proteinExistence type="predicted"/>
<evidence type="ECO:0008006" key="3">
    <source>
        <dbReference type="Google" id="ProtNLM"/>
    </source>
</evidence>
<protein>
    <recommendedName>
        <fullName evidence="3">3-deoxy-D-manno-oct-2-ulosonic acid (Kdo) hydroxylase</fullName>
    </recommendedName>
</protein>
<name>Q1IPX9_KORVE</name>
<dbReference type="Proteomes" id="UP000002432">
    <property type="component" value="Chromosome"/>
</dbReference>
<dbReference type="EMBL" id="CP000360">
    <property type="protein sequence ID" value="ABF41071.1"/>
    <property type="molecule type" value="Genomic_DNA"/>
</dbReference>
<reference evidence="1 2" key="1">
    <citation type="journal article" date="2009" name="Appl. Environ. Microbiol.">
        <title>Three genomes from the phylum Acidobacteria provide insight into the lifestyles of these microorganisms in soils.</title>
        <authorList>
            <person name="Ward N.L."/>
            <person name="Challacombe J.F."/>
            <person name="Janssen P.H."/>
            <person name="Henrissat B."/>
            <person name="Coutinho P.M."/>
            <person name="Wu M."/>
            <person name="Xie G."/>
            <person name="Haft D.H."/>
            <person name="Sait M."/>
            <person name="Badger J."/>
            <person name="Barabote R.D."/>
            <person name="Bradley B."/>
            <person name="Brettin T.S."/>
            <person name="Brinkac L.M."/>
            <person name="Bruce D."/>
            <person name="Creasy T."/>
            <person name="Daugherty S.C."/>
            <person name="Davidsen T.M."/>
            <person name="DeBoy R.T."/>
            <person name="Detter J.C."/>
            <person name="Dodson R.J."/>
            <person name="Durkin A.S."/>
            <person name="Ganapathy A."/>
            <person name="Gwinn-Giglio M."/>
            <person name="Han C.S."/>
            <person name="Khouri H."/>
            <person name="Kiss H."/>
            <person name="Kothari S.P."/>
            <person name="Madupu R."/>
            <person name="Nelson K.E."/>
            <person name="Nelson W.C."/>
            <person name="Paulsen I."/>
            <person name="Penn K."/>
            <person name="Ren Q."/>
            <person name="Rosovitz M.J."/>
            <person name="Selengut J.D."/>
            <person name="Shrivastava S."/>
            <person name="Sullivan S.A."/>
            <person name="Tapia R."/>
            <person name="Thompson L.S."/>
            <person name="Watkins K.L."/>
            <person name="Yang Q."/>
            <person name="Yu C."/>
            <person name="Zafar N."/>
            <person name="Zhou L."/>
            <person name="Kuske C.R."/>
        </authorList>
    </citation>
    <scope>NUCLEOTIDE SEQUENCE [LARGE SCALE GENOMIC DNA]</scope>
    <source>
        <strain evidence="1 2">Ellin345</strain>
    </source>
</reference>
<dbReference type="eggNOG" id="ENOG502Z7Z3">
    <property type="taxonomic scope" value="Bacteria"/>
</dbReference>
<dbReference type="EnsemblBacteria" id="ABF41071">
    <property type="protein sequence ID" value="ABF41071"/>
    <property type="gene ID" value="Acid345_2070"/>
</dbReference>
<dbReference type="HOGENOM" id="CLU_083861_0_0_0"/>
<dbReference type="Pfam" id="PF11004">
    <property type="entry name" value="Kdo_hydroxy"/>
    <property type="match status" value="1"/>
</dbReference>
<accession>Q1IPX9</accession>
<dbReference type="InterPro" id="IPR021266">
    <property type="entry name" value="Kdo_hydroxlase"/>
</dbReference>
<dbReference type="KEGG" id="aba:Acid345_2070"/>
<evidence type="ECO:0000313" key="1">
    <source>
        <dbReference type="EMBL" id="ABF41071.1"/>
    </source>
</evidence>
<dbReference type="AlphaFoldDB" id="Q1IPX9"/>